<keyword evidence="3" id="KW-1185">Reference proteome</keyword>
<feature type="compositionally biased region" description="Acidic residues" evidence="1">
    <location>
        <begin position="69"/>
        <end position="81"/>
    </location>
</feature>
<accession>A0A6A2XRP1</accession>
<comment type="caution">
    <text evidence="2">The sequence shown here is derived from an EMBL/GenBank/DDBJ whole genome shotgun (WGS) entry which is preliminary data.</text>
</comment>
<dbReference type="EMBL" id="VEPZ02001337">
    <property type="protein sequence ID" value="KAE8678242.1"/>
    <property type="molecule type" value="Genomic_DNA"/>
</dbReference>
<reference evidence="2" key="1">
    <citation type="submission" date="2019-09" db="EMBL/GenBank/DDBJ databases">
        <title>Draft genome information of white flower Hibiscus syriacus.</title>
        <authorList>
            <person name="Kim Y.-M."/>
        </authorList>
    </citation>
    <scope>NUCLEOTIDE SEQUENCE [LARGE SCALE GENOMIC DNA]</scope>
    <source>
        <strain evidence="2">YM2019G1</strain>
    </source>
</reference>
<evidence type="ECO:0000256" key="1">
    <source>
        <dbReference type="SAM" id="MobiDB-lite"/>
    </source>
</evidence>
<name>A0A6A2XRP1_HIBSY</name>
<proteinExistence type="predicted"/>
<organism evidence="2 3">
    <name type="scientific">Hibiscus syriacus</name>
    <name type="common">Rose of Sharon</name>
    <dbReference type="NCBI Taxonomy" id="106335"/>
    <lineage>
        <taxon>Eukaryota</taxon>
        <taxon>Viridiplantae</taxon>
        <taxon>Streptophyta</taxon>
        <taxon>Embryophyta</taxon>
        <taxon>Tracheophyta</taxon>
        <taxon>Spermatophyta</taxon>
        <taxon>Magnoliopsida</taxon>
        <taxon>eudicotyledons</taxon>
        <taxon>Gunneridae</taxon>
        <taxon>Pentapetalae</taxon>
        <taxon>rosids</taxon>
        <taxon>malvids</taxon>
        <taxon>Malvales</taxon>
        <taxon>Malvaceae</taxon>
        <taxon>Malvoideae</taxon>
        <taxon>Hibiscus</taxon>
    </lineage>
</organism>
<protein>
    <submittedName>
        <fullName evidence="2">Uncharacterized protein</fullName>
    </submittedName>
</protein>
<evidence type="ECO:0000313" key="2">
    <source>
        <dbReference type="EMBL" id="KAE8678242.1"/>
    </source>
</evidence>
<gene>
    <name evidence="2" type="ORF">F3Y22_tig00111427pilonHSYRG00120</name>
</gene>
<evidence type="ECO:0000313" key="3">
    <source>
        <dbReference type="Proteomes" id="UP000436088"/>
    </source>
</evidence>
<sequence length="81" mass="8886">MEQQLEPKLPKRSSWVNQDEDEYEKVGLGLLTRHPINGIGAAVTTCGELTPSPVAAPTSGTTSDYSIHEEEEEDEEDESIV</sequence>
<dbReference type="Proteomes" id="UP000436088">
    <property type="component" value="Unassembled WGS sequence"/>
</dbReference>
<feature type="region of interest" description="Disordered" evidence="1">
    <location>
        <begin position="48"/>
        <end position="81"/>
    </location>
</feature>
<dbReference type="AlphaFoldDB" id="A0A6A2XRP1"/>